<dbReference type="RefSeq" id="WP_344488772.1">
    <property type="nucleotide sequence ID" value="NZ_BAAAUD010000002.1"/>
</dbReference>
<proteinExistence type="predicted"/>
<dbReference type="InterPro" id="IPR045520">
    <property type="entry name" value="GPAT/DHAPAT_C"/>
</dbReference>
<organism evidence="3 4">
    <name type="scientific">Streptomyces enissocaesilis</name>
    <dbReference type="NCBI Taxonomy" id="332589"/>
    <lineage>
        <taxon>Bacteria</taxon>
        <taxon>Bacillati</taxon>
        <taxon>Actinomycetota</taxon>
        <taxon>Actinomycetes</taxon>
        <taxon>Kitasatosporales</taxon>
        <taxon>Streptomycetaceae</taxon>
        <taxon>Streptomyces</taxon>
        <taxon>Streptomyces rochei group</taxon>
    </lineage>
</organism>
<dbReference type="Pfam" id="PF19277">
    <property type="entry name" value="GPAT_C"/>
    <property type="match status" value="1"/>
</dbReference>
<dbReference type="PANTHER" id="PTHR12563:SF17">
    <property type="entry name" value="DIHYDROXYACETONE PHOSPHATE ACYLTRANSFERASE"/>
    <property type="match status" value="1"/>
</dbReference>
<reference evidence="4" key="1">
    <citation type="journal article" date="2019" name="Int. J. Syst. Evol. Microbiol.">
        <title>The Global Catalogue of Microorganisms (GCM) 10K type strain sequencing project: providing services to taxonomists for standard genome sequencing and annotation.</title>
        <authorList>
            <consortium name="The Broad Institute Genomics Platform"/>
            <consortium name="The Broad Institute Genome Sequencing Center for Infectious Disease"/>
            <person name="Wu L."/>
            <person name="Ma J."/>
        </authorList>
    </citation>
    <scope>NUCLEOTIDE SEQUENCE [LARGE SCALE GENOMIC DNA]</scope>
    <source>
        <strain evidence="4">JCM 9088</strain>
    </source>
</reference>
<evidence type="ECO:0000313" key="4">
    <source>
        <dbReference type="Proteomes" id="UP001500403"/>
    </source>
</evidence>
<gene>
    <name evidence="3" type="ORF">GCM10010446_00860</name>
</gene>
<name>A0ABP6J4L5_9ACTN</name>
<dbReference type="SMART" id="SM00563">
    <property type="entry name" value="PlsC"/>
    <property type="match status" value="1"/>
</dbReference>
<evidence type="ECO:0000313" key="3">
    <source>
        <dbReference type="EMBL" id="GAA2920705.1"/>
    </source>
</evidence>
<sequence>MFQRRRSTEVDTVLRHPHASHEILALAQRTGVDATVARRRVRRCLREMVTVRGTPWTGLFTRVMCRALVPSWEVNILEEDRRMLLGPAATDACLIFLPQHRAYTDPLFVSLALRDIGRPRPLWFAGDNLRLPLIASLAARAGVVFLRRASPADEDYRSALRLYLRHLVGSGETLEWYQEGGRSRTGLPGPPRHGLLEHTLAAVRDMPGSKVWLVPVALSFSSLPDATALAREGNGQAKRPESLRWFLRYLQAQHRTRGVVHVRFAAPLSVDDFVEHARGTLSEPTATRIMAREVSRAHCRVTPVTGQTLVALAVSAAGHWSTTAQVHQRAQPLLDSLERSDAPTLDTEDLRTEQGVRRALLCLRDVGAVSLTGTDASVSEAGRGLPPVLRAHVREHRAVATFYRNQGIHWLWPRAAAEVAALRAARVTPMDAWDAAVQELRSVLTAAACGTGLGVESSLLATGVVELKRLATSTDGTEEGLWTFPIPLTPAEALIAPDVLSDASAGQLVAFQELAREPDSHTIDPDVVLPRILARARTRSNTIGSASLVPPHAPGFYHSLLLDARRSGLLETGLDAARRRRHAHAEARQLHADLMTIALIRRTAKLPPVPGRPGGDRP</sequence>
<dbReference type="EMBL" id="BAAAUD010000002">
    <property type="protein sequence ID" value="GAA2920705.1"/>
    <property type="molecule type" value="Genomic_DNA"/>
</dbReference>
<protein>
    <recommendedName>
        <fullName evidence="2">Phospholipid/glycerol acyltransferase domain-containing protein</fullName>
    </recommendedName>
</protein>
<dbReference type="PANTHER" id="PTHR12563">
    <property type="entry name" value="GLYCEROL-3-PHOSPHATE ACYLTRANSFERASE"/>
    <property type="match status" value="1"/>
</dbReference>
<evidence type="ECO:0000259" key="2">
    <source>
        <dbReference type="SMART" id="SM00563"/>
    </source>
</evidence>
<feature type="domain" description="Phospholipid/glycerol acyltransferase" evidence="2">
    <location>
        <begin position="94"/>
        <end position="221"/>
    </location>
</feature>
<dbReference type="SUPFAM" id="SSF69593">
    <property type="entry name" value="Glycerol-3-phosphate (1)-acyltransferase"/>
    <property type="match status" value="1"/>
</dbReference>
<dbReference type="Pfam" id="PF01553">
    <property type="entry name" value="Acyltransferase"/>
    <property type="match status" value="1"/>
</dbReference>
<evidence type="ECO:0000256" key="1">
    <source>
        <dbReference type="ARBA" id="ARBA00004184"/>
    </source>
</evidence>
<dbReference type="InterPro" id="IPR002123">
    <property type="entry name" value="Plipid/glycerol_acylTrfase"/>
</dbReference>
<comment type="caution">
    <text evidence="3">The sequence shown here is derived from an EMBL/GenBank/DDBJ whole genome shotgun (WGS) entry which is preliminary data.</text>
</comment>
<comment type="subcellular location">
    <subcellularLocation>
        <location evidence="1">Endomembrane system</location>
        <topology evidence="1">Peripheral membrane protein</topology>
    </subcellularLocation>
</comment>
<dbReference type="InterPro" id="IPR022284">
    <property type="entry name" value="GPAT/DHAPAT"/>
</dbReference>
<accession>A0ABP6J4L5</accession>
<keyword evidence="4" id="KW-1185">Reference proteome</keyword>
<dbReference type="Proteomes" id="UP001500403">
    <property type="component" value="Unassembled WGS sequence"/>
</dbReference>